<keyword evidence="2" id="KW-1185">Reference proteome</keyword>
<dbReference type="InterPro" id="IPR032582">
    <property type="entry name" value="DUF4916"/>
</dbReference>
<dbReference type="AlphaFoldDB" id="A0A367YVR7"/>
<protein>
    <submittedName>
        <fullName evidence="1">DUF4916 domain-containing protein</fullName>
    </submittedName>
</protein>
<dbReference type="Proteomes" id="UP000252770">
    <property type="component" value="Unassembled WGS sequence"/>
</dbReference>
<accession>A0A367YVR7</accession>
<dbReference type="Pfam" id="PF16262">
    <property type="entry name" value="DUF4916"/>
    <property type="match status" value="1"/>
</dbReference>
<gene>
    <name evidence="1" type="ORF">DT076_08230</name>
</gene>
<comment type="caution">
    <text evidence="1">The sequence shown here is derived from an EMBL/GenBank/DDBJ whole genome shotgun (WGS) entry which is preliminary data.</text>
</comment>
<evidence type="ECO:0000313" key="1">
    <source>
        <dbReference type="EMBL" id="RCK69986.1"/>
    </source>
</evidence>
<dbReference type="EMBL" id="QOUI01000004">
    <property type="protein sequence ID" value="RCK69986.1"/>
    <property type="molecule type" value="Genomic_DNA"/>
</dbReference>
<dbReference type="SUPFAM" id="SSF55811">
    <property type="entry name" value="Nudix"/>
    <property type="match status" value="1"/>
</dbReference>
<dbReference type="RefSeq" id="WP_114126172.1">
    <property type="nucleotide sequence ID" value="NZ_QOUI01000004.1"/>
</dbReference>
<sequence>MSSLGTPDPHPGWLSEEDLAHVRHRLPLLYVEAIPVRQDEDGSVTEVGLLLRADAGGAFKRTVVSGRVLYAETVRSALLRHLEKDLGPMALPRLPASPTPFTVAEYFPLPGLGRFSDERQHAVSLVFVVPVTGHCEPRQDALELTWFSPREAVADGVTQELEGGRGALIRAAMAHVGALD</sequence>
<proteinExistence type="predicted"/>
<dbReference type="Gene3D" id="3.90.79.10">
    <property type="entry name" value="Nucleoside Triphosphate Pyrophosphohydrolase"/>
    <property type="match status" value="1"/>
</dbReference>
<dbReference type="InterPro" id="IPR015797">
    <property type="entry name" value="NUDIX_hydrolase-like_dom_sf"/>
</dbReference>
<organism evidence="1 2">
    <name type="scientific">Desertihabitans brevis</name>
    <dbReference type="NCBI Taxonomy" id="2268447"/>
    <lineage>
        <taxon>Bacteria</taxon>
        <taxon>Bacillati</taxon>
        <taxon>Actinomycetota</taxon>
        <taxon>Actinomycetes</taxon>
        <taxon>Propionibacteriales</taxon>
        <taxon>Propionibacteriaceae</taxon>
        <taxon>Desertihabitans</taxon>
    </lineage>
</organism>
<evidence type="ECO:0000313" key="2">
    <source>
        <dbReference type="Proteomes" id="UP000252770"/>
    </source>
</evidence>
<reference evidence="1 2" key="1">
    <citation type="submission" date="2018-07" db="EMBL/GenBank/DDBJ databases">
        <title>Desertimonas flava gen. nov. sp. nov.</title>
        <authorList>
            <person name="Liu S."/>
        </authorList>
    </citation>
    <scope>NUCLEOTIDE SEQUENCE [LARGE SCALE GENOMIC DNA]</scope>
    <source>
        <strain evidence="1 2">16Sb5-5</strain>
    </source>
</reference>
<name>A0A367YVR7_9ACTN</name>